<accession>A0ACD3B5P1</accession>
<name>A0ACD3B5P1_9AGAR</name>
<gene>
    <name evidence="1" type="ORF">BDN72DRAFT_791320</name>
</gene>
<sequence length="282" mass="31533">MNTSNLFGSSSGSFHAELSCYSLPYGVLGFVSHLLTYYIVACLYRGLSPLWPFVPVKRNRFDLIVGALGLTISSTMAIITMARCRKTWELLTIAVWKLAVSVVNGGMGIAIAYVRLVEEKKRKDEENLWELRRRQFPRLEPPYVGTRPFEDTGPYPWLVFYVPAMIAGMSGLLTLVHRDWQAPHVKSLTVGFALTTGILLVIGFVVGYFMGAVDGNRVPMTPMLPVGYGALFFFSAFTFFAALYADWALGLIANNLVGLPSSDNSKFYWTYWAAKRLTMLSF</sequence>
<dbReference type="EMBL" id="ML208278">
    <property type="protein sequence ID" value="TFK73130.1"/>
    <property type="molecule type" value="Genomic_DNA"/>
</dbReference>
<evidence type="ECO:0000313" key="2">
    <source>
        <dbReference type="Proteomes" id="UP000308600"/>
    </source>
</evidence>
<dbReference type="Proteomes" id="UP000308600">
    <property type="component" value="Unassembled WGS sequence"/>
</dbReference>
<proteinExistence type="predicted"/>
<reference evidence="1 2" key="1">
    <citation type="journal article" date="2019" name="Nat. Ecol. Evol.">
        <title>Megaphylogeny resolves global patterns of mushroom evolution.</title>
        <authorList>
            <person name="Varga T."/>
            <person name="Krizsan K."/>
            <person name="Foldi C."/>
            <person name="Dima B."/>
            <person name="Sanchez-Garcia M."/>
            <person name="Sanchez-Ramirez S."/>
            <person name="Szollosi G.J."/>
            <person name="Szarkandi J.G."/>
            <person name="Papp V."/>
            <person name="Albert L."/>
            <person name="Andreopoulos W."/>
            <person name="Angelini C."/>
            <person name="Antonin V."/>
            <person name="Barry K.W."/>
            <person name="Bougher N.L."/>
            <person name="Buchanan P."/>
            <person name="Buyck B."/>
            <person name="Bense V."/>
            <person name="Catcheside P."/>
            <person name="Chovatia M."/>
            <person name="Cooper J."/>
            <person name="Damon W."/>
            <person name="Desjardin D."/>
            <person name="Finy P."/>
            <person name="Geml J."/>
            <person name="Haridas S."/>
            <person name="Hughes K."/>
            <person name="Justo A."/>
            <person name="Karasinski D."/>
            <person name="Kautmanova I."/>
            <person name="Kiss B."/>
            <person name="Kocsube S."/>
            <person name="Kotiranta H."/>
            <person name="LaButti K.M."/>
            <person name="Lechner B.E."/>
            <person name="Liimatainen K."/>
            <person name="Lipzen A."/>
            <person name="Lukacs Z."/>
            <person name="Mihaltcheva S."/>
            <person name="Morgado L.N."/>
            <person name="Niskanen T."/>
            <person name="Noordeloos M.E."/>
            <person name="Ohm R.A."/>
            <person name="Ortiz-Santana B."/>
            <person name="Ovrebo C."/>
            <person name="Racz N."/>
            <person name="Riley R."/>
            <person name="Savchenko A."/>
            <person name="Shiryaev A."/>
            <person name="Soop K."/>
            <person name="Spirin V."/>
            <person name="Szebenyi C."/>
            <person name="Tomsovsky M."/>
            <person name="Tulloss R.E."/>
            <person name="Uehling J."/>
            <person name="Grigoriev I.V."/>
            <person name="Vagvolgyi C."/>
            <person name="Papp T."/>
            <person name="Martin F.M."/>
            <person name="Miettinen O."/>
            <person name="Hibbett D.S."/>
            <person name="Nagy L.G."/>
        </authorList>
    </citation>
    <scope>NUCLEOTIDE SEQUENCE [LARGE SCALE GENOMIC DNA]</scope>
    <source>
        <strain evidence="1 2">NL-1719</strain>
    </source>
</reference>
<protein>
    <submittedName>
        <fullName evidence="1">Uncharacterized protein</fullName>
    </submittedName>
</protein>
<organism evidence="1 2">
    <name type="scientific">Pluteus cervinus</name>
    <dbReference type="NCBI Taxonomy" id="181527"/>
    <lineage>
        <taxon>Eukaryota</taxon>
        <taxon>Fungi</taxon>
        <taxon>Dikarya</taxon>
        <taxon>Basidiomycota</taxon>
        <taxon>Agaricomycotina</taxon>
        <taxon>Agaricomycetes</taxon>
        <taxon>Agaricomycetidae</taxon>
        <taxon>Agaricales</taxon>
        <taxon>Pluteineae</taxon>
        <taxon>Pluteaceae</taxon>
        <taxon>Pluteus</taxon>
    </lineage>
</organism>
<evidence type="ECO:0000313" key="1">
    <source>
        <dbReference type="EMBL" id="TFK73130.1"/>
    </source>
</evidence>
<keyword evidence="2" id="KW-1185">Reference proteome</keyword>